<name>A0A0F9HWT7_9ZZZZ</name>
<feature type="domain" description="Alanine dehydrogenase/pyridine nucleotide transhydrogenase NAD(H)-binding" evidence="1">
    <location>
        <begin position="8"/>
        <end position="46"/>
    </location>
</feature>
<dbReference type="Pfam" id="PF01262">
    <property type="entry name" value="AlaDh_PNT_C"/>
    <property type="match status" value="1"/>
</dbReference>
<feature type="non-terminal residue" evidence="2">
    <location>
        <position position="1"/>
    </location>
</feature>
<reference evidence="2" key="1">
    <citation type="journal article" date="2015" name="Nature">
        <title>Complex archaea that bridge the gap between prokaryotes and eukaryotes.</title>
        <authorList>
            <person name="Spang A."/>
            <person name="Saw J.H."/>
            <person name="Jorgensen S.L."/>
            <person name="Zaremba-Niedzwiedzka K."/>
            <person name="Martijn J."/>
            <person name="Lind A.E."/>
            <person name="van Eijk R."/>
            <person name="Schleper C."/>
            <person name="Guy L."/>
            <person name="Ettema T.J."/>
        </authorList>
    </citation>
    <scope>NUCLEOTIDE SEQUENCE</scope>
</reference>
<accession>A0A0F9HWT7</accession>
<dbReference type="EMBL" id="LAZR01015735">
    <property type="protein sequence ID" value="KKM07587.1"/>
    <property type="molecule type" value="Genomic_DNA"/>
</dbReference>
<dbReference type="InterPro" id="IPR007698">
    <property type="entry name" value="AlaDH/PNT_NAD(H)-bd"/>
</dbReference>
<protein>
    <recommendedName>
        <fullName evidence="1">Alanine dehydrogenase/pyridine nucleotide transhydrogenase NAD(H)-binding domain-containing protein</fullName>
    </recommendedName>
</protein>
<sequence>VVPQGRVVEGSRVAVWGCGGVGLSAVMIAASIGARVVAVDIDEAALDLDRKS</sequence>
<dbReference type="SUPFAM" id="SSF51735">
    <property type="entry name" value="NAD(P)-binding Rossmann-fold domains"/>
    <property type="match status" value="1"/>
</dbReference>
<evidence type="ECO:0000313" key="2">
    <source>
        <dbReference type="EMBL" id="KKM07587.1"/>
    </source>
</evidence>
<dbReference type="InterPro" id="IPR036291">
    <property type="entry name" value="NAD(P)-bd_dom_sf"/>
</dbReference>
<gene>
    <name evidence="2" type="ORF">LCGC14_1732390</name>
</gene>
<dbReference type="AlphaFoldDB" id="A0A0F9HWT7"/>
<dbReference type="Gene3D" id="3.40.50.720">
    <property type="entry name" value="NAD(P)-binding Rossmann-like Domain"/>
    <property type="match status" value="1"/>
</dbReference>
<proteinExistence type="predicted"/>
<organism evidence="2">
    <name type="scientific">marine sediment metagenome</name>
    <dbReference type="NCBI Taxonomy" id="412755"/>
    <lineage>
        <taxon>unclassified sequences</taxon>
        <taxon>metagenomes</taxon>
        <taxon>ecological metagenomes</taxon>
    </lineage>
</organism>
<evidence type="ECO:0000259" key="1">
    <source>
        <dbReference type="Pfam" id="PF01262"/>
    </source>
</evidence>
<comment type="caution">
    <text evidence="2">The sequence shown here is derived from an EMBL/GenBank/DDBJ whole genome shotgun (WGS) entry which is preliminary data.</text>
</comment>